<keyword evidence="3" id="KW-1185">Reference proteome</keyword>
<dbReference type="Proteomes" id="UP000070412">
    <property type="component" value="Unassembled WGS sequence"/>
</dbReference>
<proteinExistence type="predicted"/>
<dbReference type="EMBL" id="WVUK01000060">
    <property type="protein sequence ID" value="KAF7491280.1"/>
    <property type="molecule type" value="Genomic_DNA"/>
</dbReference>
<reference evidence="2" key="3">
    <citation type="submission" date="2022-06" db="UniProtKB">
        <authorList>
            <consortium name="EnsemblMetazoa"/>
        </authorList>
    </citation>
    <scope>IDENTIFICATION</scope>
</reference>
<accession>A0A834VD66</accession>
<gene>
    <name evidence="1" type="ORF">SSS_8491</name>
</gene>
<protein>
    <submittedName>
        <fullName evidence="1 2">Uncharacterized protein</fullName>
    </submittedName>
</protein>
<dbReference type="AlphaFoldDB" id="A0A834VD66"/>
<evidence type="ECO:0000313" key="2">
    <source>
        <dbReference type="EnsemblMetazoa" id="KAF7491280.1"/>
    </source>
</evidence>
<dbReference type="EnsemblMetazoa" id="SSS_8491s_mrna">
    <property type="protein sequence ID" value="KAF7491280.1"/>
    <property type="gene ID" value="SSS_8491"/>
</dbReference>
<dbReference type="OrthoDB" id="6487550at2759"/>
<reference evidence="1" key="2">
    <citation type="submission" date="2020-01" db="EMBL/GenBank/DDBJ databases">
        <authorList>
            <person name="Korhonen P.K.K."/>
            <person name="Guangxu M.G."/>
            <person name="Wang T.W."/>
            <person name="Stroehlein A.J.S."/>
            <person name="Young N.D."/>
            <person name="Ang C.-S.A."/>
            <person name="Fernando D.W.F."/>
            <person name="Lu H.L."/>
            <person name="Taylor S.T."/>
            <person name="Ehtesham M.E.M."/>
            <person name="Najaraj S.H.N."/>
            <person name="Harsha G.H.G."/>
            <person name="Madugundu A.M."/>
            <person name="Renuse S.R."/>
            <person name="Holt D.H."/>
            <person name="Pandey A.P."/>
            <person name="Papenfuss A.P."/>
            <person name="Gasser R.B.G."/>
            <person name="Fischer K.F."/>
        </authorList>
    </citation>
    <scope>NUCLEOTIDE SEQUENCE</scope>
    <source>
        <strain evidence="1">SSS_KF_BRIS2020</strain>
    </source>
</reference>
<reference evidence="3" key="1">
    <citation type="journal article" date="2020" name="PLoS Negl. Trop. Dis.">
        <title>High-quality nuclear genome for Sarcoptes scabiei-A critical resource for a neglected parasite.</title>
        <authorList>
            <person name="Korhonen P.K."/>
            <person name="Gasser R.B."/>
            <person name="Ma G."/>
            <person name="Wang T."/>
            <person name="Stroehlein A.J."/>
            <person name="Young N.D."/>
            <person name="Ang C.S."/>
            <person name="Fernando D.D."/>
            <person name="Lu H.C."/>
            <person name="Taylor S."/>
            <person name="Reynolds S.L."/>
            <person name="Mofiz E."/>
            <person name="Najaraj S.H."/>
            <person name="Gowda H."/>
            <person name="Madugundu A."/>
            <person name="Renuse S."/>
            <person name="Holt D."/>
            <person name="Pandey A."/>
            <person name="Papenfuss A.T."/>
            <person name="Fischer K."/>
        </authorList>
    </citation>
    <scope>NUCLEOTIDE SEQUENCE [LARGE SCALE GENOMIC DNA]</scope>
</reference>
<evidence type="ECO:0000313" key="1">
    <source>
        <dbReference type="EMBL" id="KAF7491280.1"/>
    </source>
</evidence>
<organism evidence="1">
    <name type="scientific">Sarcoptes scabiei</name>
    <name type="common">Itch mite</name>
    <name type="synonym">Acarus scabiei</name>
    <dbReference type="NCBI Taxonomy" id="52283"/>
    <lineage>
        <taxon>Eukaryota</taxon>
        <taxon>Metazoa</taxon>
        <taxon>Ecdysozoa</taxon>
        <taxon>Arthropoda</taxon>
        <taxon>Chelicerata</taxon>
        <taxon>Arachnida</taxon>
        <taxon>Acari</taxon>
        <taxon>Acariformes</taxon>
        <taxon>Sarcoptiformes</taxon>
        <taxon>Astigmata</taxon>
        <taxon>Psoroptidia</taxon>
        <taxon>Sarcoptoidea</taxon>
        <taxon>Sarcoptidae</taxon>
        <taxon>Sarcoptinae</taxon>
        <taxon>Sarcoptes</taxon>
    </lineage>
</organism>
<name>A0A834VD66_SARSC</name>
<evidence type="ECO:0000313" key="3">
    <source>
        <dbReference type="Proteomes" id="UP000070412"/>
    </source>
</evidence>
<sequence length="146" mass="17345">MPSYVLPKTFWGLSLHRLSLWKLNYQTMSLKTTLIEKCDELELESVDMSNWPEYKRKVKGLVYLDEFDGVLREDNEDENGLENRIKIPKCDEFIVDLAKAQQPQYQCIKCGLIQTMANEIHRMKCNRCFNKAFNKMRPTRWTKFKG</sequence>